<comment type="caution">
    <text evidence="1">The sequence shown here is derived from an EMBL/GenBank/DDBJ whole genome shotgun (WGS) entry which is preliminary data.</text>
</comment>
<reference evidence="1" key="2">
    <citation type="journal article" date="2022" name="New Phytol.">
        <title>Evolutionary transition to the ectomycorrhizal habit in the genomes of a hyperdiverse lineage of mushroom-forming fungi.</title>
        <authorList>
            <person name="Looney B."/>
            <person name="Miyauchi S."/>
            <person name="Morin E."/>
            <person name="Drula E."/>
            <person name="Courty P.E."/>
            <person name="Kohler A."/>
            <person name="Kuo A."/>
            <person name="LaButti K."/>
            <person name="Pangilinan J."/>
            <person name="Lipzen A."/>
            <person name="Riley R."/>
            <person name="Andreopoulos W."/>
            <person name="He G."/>
            <person name="Johnson J."/>
            <person name="Nolan M."/>
            <person name="Tritt A."/>
            <person name="Barry K.W."/>
            <person name="Grigoriev I.V."/>
            <person name="Nagy L.G."/>
            <person name="Hibbett D."/>
            <person name="Henrissat B."/>
            <person name="Matheny P.B."/>
            <person name="Labbe J."/>
            <person name="Martin F.M."/>
        </authorList>
    </citation>
    <scope>NUCLEOTIDE SEQUENCE</scope>
    <source>
        <strain evidence="1">HHB10654</strain>
    </source>
</reference>
<organism evidence="1 2">
    <name type="scientific">Artomyces pyxidatus</name>
    <dbReference type="NCBI Taxonomy" id="48021"/>
    <lineage>
        <taxon>Eukaryota</taxon>
        <taxon>Fungi</taxon>
        <taxon>Dikarya</taxon>
        <taxon>Basidiomycota</taxon>
        <taxon>Agaricomycotina</taxon>
        <taxon>Agaricomycetes</taxon>
        <taxon>Russulales</taxon>
        <taxon>Auriscalpiaceae</taxon>
        <taxon>Artomyces</taxon>
    </lineage>
</organism>
<dbReference type="Proteomes" id="UP000814140">
    <property type="component" value="Unassembled WGS sequence"/>
</dbReference>
<evidence type="ECO:0000313" key="2">
    <source>
        <dbReference type="Proteomes" id="UP000814140"/>
    </source>
</evidence>
<gene>
    <name evidence="1" type="ORF">BV25DRAFT_1631323</name>
</gene>
<reference evidence="1" key="1">
    <citation type="submission" date="2021-03" db="EMBL/GenBank/DDBJ databases">
        <authorList>
            <consortium name="DOE Joint Genome Institute"/>
            <person name="Ahrendt S."/>
            <person name="Looney B.P."/>
            <person name="Miyauchi S."/>
            <person name="Morin E."/>
            <person name="Drula E."/>
            <person name="Courty P.E."/>
            <person name="Chicoki N."/>
            <person name="Fauchery L."/>
            <person name="Kohler A."/>
            <person name="Kuo A."/>
            <person name="Labutti K."/>
            <person name="Pangilinan J."/>
            <person name="Lipzen A."/>
            <person name="Riley R."/>
            <person name="Andreopoulos W."/>
            <person name="He G."/>
            <person name="Johnson J."/>
            <person name="Barry K.W."/>
            <person name="Grigoriev I.V."/>
            <person name="Nagy L."/>
            <person name="Hibbett D."/>
            <person name="Henrissat B."/>
            <person name="Matheny P.B."/>
            <person name="Labbe J."/>
            <person name="Martin F."/>
        </authorList>
    </citation>
    <scope>NUCLEOTIDE SEQUENCE</scope>
    <source>
        <strain evidence="1">HHB10654</strain>
    </source>
</reference>
<proteinExistence type="predicted"/>
<dbReference type="EMBL" id="MU277266">
    <property type="protein sequence ID" value="KAI0056356.1"/>
    <property type="molecule type" value="Genomic_DNA"/>
</dbReference>
<protein>
    <submittedName>
        <fullName evidence="1">Uncharacterized protein</fullName>
    </submittedName>
</protein>
<name>A0ACB8SKQ2_9AGAM</name>
<sequence length="537" mass="60025">MTVLNDDVFHLIACEISRAPWHADRQVTLASFSSVSRRMRAMLLPTLFCTVSWPHKRKADDERGLHFFPGALWTYFRHFKLDWPHEWLDPYPPKWGTYGSDPYSSSYYIPRYLETLIAALPSLRITQFTIRCPFIPPPALLTAVLSSSTLTTLTFDDTPLDCSTPVLAGVPTLLNLTLVAVGEALRIGDGKVDPRISDIFYSVRGWKARYRARRAMRLPAETATATALLTQHAPHLRSLQLSGDLCFPAALAACDWPALHTFVLTGHIPAHGVVLSAALARMPQVRDVRLLLSEAQDGRVLLVLPPYLRTPAMLPPTLTHLAVSTACALKGGLLARGPALEAVAIVSIMDFPRLPIALSLGDASRLVRDLAEGARPRHLRLMIEDKLTPAFCAGIAARLPLLEVLEIEICGYHDGKPVFEWNQFATALGPLTRIRSLRICIQFPEFDDGDGAPWKDVRRQCALYLAVALPTLRRIGLEFRERTGTHKYQDSWLEFDIVRQSSNGGNDKMCVQVDLELQPIRSYMFPEVWETVTDAYE</sequence>
<keyword evidence="2" id="KW-1185">Reference proteome</keyword>
<accession>A0ACB8SKQ2</accession>
<evidence type="ECO:0000313" key="1">
    <source>
        <dbReference type="EMBL" id="KAI0056356.1"/>
    </source>
</evidence>